<gene>
    <name evidence="3" type="ORF">WS74_0820</name>
</gene>
<keyword evidence="1" id="KW-0175">Coiled coil</keyword>
<evidence type="ECO:0000256" key="1">
    <source>
        <dbReference type="SAM" id="Coils"/>
    </source>
</evidence>
<name>A0A088GLE0_9LACO</name>
<dbReference type="Proteomes" id="UP000029079">
    <property type="component" value="Chromosome"/>
</dbReference>
<accession>A0A088GLE0</accession>
<dbReference type="AlphaFoldDB" id="A0A088GLE0"/>
<evidence type="ECO:0000256" key="2">
    <source>
        <dbReference type="SAM" id="MobiDB-lite"/>
    </source>
</evidence>
<reference evidence="3 4" key="1">
    <citation type="journal article" date="2014" name="Genome Announc.">
        <title>Complete Genome Sequences of Fish Pathogenic Weissella ceti Strains WS74 and WS105.</title>
        <authorList>
            <person name="Figueiredo H.C."/>
            <person name="Leal C.A."/>
            <person name="Dorella F.A."/>
            <person name="Carvalho A.F."/>
            <person name="Soares S.C."/>
            <person name="Pereira F.L."/>
            <person name="Azevedo V.A."/>
        </authorList>
    </citation>
    <scope>NUCLEOTIDE SEQUENCE [LARGE SCALE GENOMIC DNA]</scope>
    <source>
        <strain evidence="3 4">WS74</strain>
    </source>
</reference>
<evidence type="ECO:0008006" key="5">
    <source>
        <dbReference type="Google" id="ProtNLM"/>
    </source>
</evidence>
<dbReference type="Pfam" id="PF06810">
    <property type="entry name" value="Phage_scaffold"/>
    <property type="match status" value="1"/>
</dbReference>
<evidence type="ECO:0000313" key="3">
    <source>
        <dbReference type="EMBL" id="AIM63072.1"/>
    </source>
</evidence>
<dbReference type="STRING" id="759620.WS105_0619"/>
<feature type="region of interest" description="Disordered" evidence="2">
    <location>
        <begin position="157"/>
        <end position="195"/>
    </location>
</feature>
<dbReference type="RefSeq" id="WP_038536239.1">
    <property type="nucleotide sequence ID" value="NZ_CP009223.1"/>
</dbReference>
<evidence type="ECO:0000313" key="4">
    <source>
        <dbReference type="Proteomes" id="UP000029079"/>
    </source>
</evidence>
<dbReference type="InterPro" id="IPR009636">
    <property type="entry name" value="SCAF"/>
</dbReference>
<organism evidence="3 4">
    <name type="scientific">Weissella ceti</name>
    <dbReference type="NCBI Taxonomy" id="759620"/>
    <lineage>
        <taxon>Bacteria</taxon>
        <taxon>Bacillati</taxon>
        <taxon>Bacillota</taxon>
        <taxon>Bacilli</taxon>
        <taxon>Lactobacillales</taxon>
        <taxon>Lactobacillaceae</taxon>
        <taxon>Weissella</taxon>
    </lineage>
</organism>
<dbReference type="EMBL" id="CP009223">
    <property type="protein sequence ID" value="AIM63072.1"/>
    <property type="molecule type" value="Genomic_DNA"/>
</dbReference>
<sequence length="195" mass="21857">MDFKELLTGNELTEEQVAKVIADMTENGIYITSEQDADTRLSKMKEQRDKARADLTAKEEEVTELTATIAERDETISKHVENESSIEGLRAELEEANNGRTKLERSQKLDALLRKAGATDTEYMAYKLGGVDGLEVDDEGNFTGIDERLNELKEQHPKYFGGDKPANGYEVLDNKLEDGNQPASDPFTTAMEKYK</sequence>
<reference evidence="4" key="2">
    <citation type="submission" date="2014-08" db="EMBL/GenBank/DDBJ databases">
        <title>Complete genome of Weissella ceti strain WS74 isolated from diseased rainbow trout in Brazil.</title>
        <authorList>
            <person name="Figueiredo H.C.P."/>
            <person name="Leal C.A.G."/>
            <person name="Pereira F.L."/>
            <person name="Soares S.C."/>
            <person name="Dorella F.A."/>
            <person name="Carvalho A.F."/>
            <person name="Azevedo V.A.C."/>
        </authorList>
    </citation>
    <scope>NUCLEOTIDE SEQUENCE [LARGE SCALE GENOMIC DNA]</scope>
    <source>
        <strain evidence="4">WS74</strain>
    </source>
</reference>
<dbReference type="KEGG" id="wct:WS74_0820"/>
<feature type="coiled-coil region" evidence="1">
    <location>
        <begin position="34"/>
        <end position="106"/>
    </location>
</feature>
<keyword evidence="4" id="KW-1185">Reference proteome</keyword>
<proteinExistence type="predicted"/>
<protein>
    <recommendedName>
        <fullName evidence="5">Phage minor structural protein GP20</fullName>
    </recommendedName>
</protein>